<accession>A0AAN9PTY7</accession>
<dbReference type="AlphaFoldDB" id="A0AAN9PTY7"/>
<dbReference type="EMBL" id="JAYKXN010000002">
    <property type="protein sequence ID" value="KAK7310067.1"/>
    <property type="molecule type" value="Genomic_DNA"/>
</dbReference>
<keyword evidence="3" id="KW-1185">Reference proteome</keyword>
<gene>
    <name evidence="2" type="ORF">RJT34_07290</name>
</gene>
<reference evidence="2 3" key="1">
    <citation type="submission" date="2024-01" db="EMBL/GenBank/DDBJ databases">
        <title>The genomes of 5 underutilized Papilionoideae crops provide insights into root nodulation and disease resistance.</title>
        <authorList>
            <person name="Yuan L."/>
        </authorList>
    </citation>
    <scope>NUCLEOTIDE SEQUENCE [LARGE SCALE GENOMIC DNA]</scope>
    <source>
        <strain evidence="2">LY-2023</strain>
        <tissue evidence="2">Leaf</tissue>
    </source>
</reference>
<name>A0AAN9PTY7_CLITE</name>
<evidence type="ECO:0000313" key="3">
    <source>
        <dbReference type="Proteomes" id="UP001359559"/>
    </source>
</evidence>
<feature type="chain" id="PRO_5042897101" evidence="1">
    <location>
        <begin position="19"/>
        <end position="91"/>
    </location>
</feature>
<sequence length="91" mass="10480">MKIISIITLLLYSFVSLGKQDIKFHPIYISIMASTSIIVIEDSESSTQKKDGRGVYEKNLDDANREEVIEEALEKEVEESIWDKKMEVEKL</sequence>
<evidence type="ECO:0000256" key="1">
    <source>
        <dbReference type="SAM" id="SignalP"/>
    </source>
</evidence>
<feature type="signal peptide" evidence="1">
    <location>
        <begin position="1"/>
        <end position="18"/>
    </location>
</feature>
<protein>
    <submittedName>
        <fullName evidence="2">Uncharacterized protein</fullName>
    </submittedName>
</protein>
<comment type="caution">
    <text evidence="2">The sequence shown here is derived from an EMBL/GenBank/DDBJ whole genome shotgun (WGS) entry which is preliminary data.</text>
</comment>
<evidence type="ECO:0000313" key="2">
    <source>
        <dbReference type="EMBL" id="KAK7310067.1"/>
    </source>
</evidence>
<dbReference type="Proteomes" id="UP001359559">
    <property type="component" value="Unassembled WGS sequence"/>
</dbReference>
<organism evidence="2 3">
    <name type="scientific">Clitoria ternatea</name>
    <name type="common">Butterfly pea</name>
    <dbReference type="NCBI Taxonomy" id="43366"/>
    <lineage>
        <taxon>Eukaryota</taxon>
        <taxon>Viridiplantae</taxon>
        <taxon>Streptophyta</taxon>
        <taxon>Embryophyta</taxon>
        <taxon>Tracheophyta</taxon>
        <taxon>Spermatophyta</taxon>
        <taxon>Magnoliopsida</taxon>
        <taxon>eudicotyledons</taxon>
        <taxon>Gunneridae</taxon>
        <taxon>Pentapetalae</taxon>
        <taxon>rosids</taxon>
        <taxon>fabids</taxon>
        <taxon>Fabales</taxon>
        <taxon>Fabaceae</taxon>
        <taxon>Papilionoideae</taxon>
        <taxon>50 kb inversion clade</taxon>
        <taxon>NPAAA clade</taxon>
        <taxon>indigoferoid/millettioid clade</taxon>
        <taxon>Phaseoleae</taxon>
        <taxon>Clitoria</taxon>
    </lineage>
</organism>
<keyword evidence="1" id="KW-0732">Signal</keyword>
<proteinExistence type="predicted"/>